<evidence type="ECO:0000313" key="2">
    <source>
        <dbReference type="EMBL" id="TRZ59053.1"/>
    </source>
</evidence>
<comment type="caution">
    <text evidence="2">The sequence shown here is derived from an EMBL/GenBank/DDBJ whole genome shotgun (WGS) entry which is preliminary data.</text>
</comment>
<evidence type="ECO:0000313" key="3">
    <source>
        <dbReference type="Proteomes" id="UP001165882"/>
    </source>
</evidence>
<accession>A0ABY3D094</accession>
<organism evidence="2 3">
    <name type="scientific">Pseudomonas alloputida</name>
    <dbReference type="NCBI Taxonomy" id="1940621"/>
    <lineage>
        <taxon>Bacteria</taxon>
        <taxon>Pseudomonadati</taxon>
        <taxon>Pseudomonadota</taxon>
        <taxon>Gammaproteobacteria</taxon>
        <taxon>Pseudomonadales</taxon>
        <taxon>Pseudomonadaceae</taxon>
        <taxon>Pseudomonas</taxon>
    </lineage>
</organism>
<dbReference type="EMBL" id="QWEF01000001">
    <property type="protein sequence ID" value="TRZ59053.1"/>
    <property type="molecule type" value="Genomic_DNA"/>
</dbReference>
<sequence length="77" mass="7959">MRQPEKGAQCNDKYAGCVGAGLPANKGKALALRNGCLGRYFAGKPEPTKWPCSAATPPTSPGNKACSGFPAQPVPDR</sequence>
<evidence type="ECO:0000256" key="1">
    <source>
        <dbReference type="SAM" id="MobiDB-lite"/>
    </source>
</evidence>
<protein>
    <submittedName>
        <fullName evidence="2">Uncharacterized protein</fullName>
    </submittedName>
</protein>
<name>A0ABY3D094_9PSED</name>
<feature type="region of interest" description="Disordered" evidence="1">
    <location>
        <begin position="52"/>
        <end position="77"/>
    </location>
</feature>
<proteinExistence type="predicted"/>
<dbReference type="Proteomes" id="UP001165882">
    <property type="component" value="Unassembled WGS sequence"/>
</dbReference>
<keyword evidence="3" id="KW-1185">Reference proteome</keyword>
<gene>
    <name evidence="2" type="ORF">DZA28_03455</name>
</gene>
<reference evidence="2 3" key="1">
    <citation type="journal article" date="2019" name="Biocontrol Sci. Technol.">
        <title>Pseudomonas putida strain B2017 produced as technical grade active ingredient controls fungal and bacterial crop diseases.</title>
        <authorList>
            <person name="Oliver C."/>
            <person name="Hernandez I."/>
            <person name="Caminal M."/>
            <person name="Lara J.M."/>
            <person name="Fernandez C."/>
        </authorList>
    </citation>
    <scope>NUCLEOTIDE SEQUENCE [LARGE SCALE GENOMIC DNA]</scope>
    <source>
        <strain evidence="2 3">B2017</strain>
    </source>
</reference>